<gene>
    <name evidence="1" type="ORF">MRATA1EN3_LOCUS2753</name>
</gene>
<organism evidence="1 2">
    <name type="scientific">Rangifer tarandus platyrhynchus</name>
    <name type="common">Svalbard reindeer</name>
    <dbReference type="NCBI Taxonomy" id="3082113"/>
    <lineage>
        <taxon>Eukaryota</taxon>
        <taxon>Metazoa</taxon>
        <taxon>Chordata</taxon>
        <taxon>Craniata</taxon>
        <taxon>Vertebrata</taxon>
        <taxon>Euteleostomi</taxon>
        <taxon>Mammalia</taxon>
        <taxon>Eutheria</taxon>
        <taxon>Laurasiatheria</taxon>
        <taxon>Artiodactyla</taxon>
        <taxon>Ruminantia</taxon>
        <taxon>Pecora</taxon>
        <taxon>Cervidae</taxon>
        <taxon>Odocoileinae</taxon>
        <taxon>Rangifer</taxon>
    </lineage>
</organism>
<reference evidence="1" key="1">
    <citation type="submission" date="2023-05" db="EMBL/GenBank/DDBJ databases">
        <authorList>
            <consortium name="ELIXIR-Norway"/>
        </authorList>
    </citation>
    <scope>NUCLEOTIDE SEQUENCE</scope>
</reference>
<evidence type="ECO:0000313" key="2">
    <source>
        <dbReference type="Proteomes" id="UP001162501"/>
    </source>
</evidence>
<proteinExistence type="predicted"/>
<dbReference type="Proteomes" id="UP001162501">
    <property type="component" value="Chromosome 1"/>
</dbReference>
<name>A0ACB0DTC9_RANTA</name>
<sequence length="301" mass="34336">MTLLQHQVGVIGDSHHMKPLCPLPWSYEGNVLIHVKSSVGISCYSELLRARERRRLRGAGITDLLSDWLDGEVRSEEKPQLLLRHFFPVVNPTLHKMCKGLAGLPASCLRSAKDMKHRLGFLLQKSDSCEHNSSHSKKDKVVICQRVSHEEVKKWAESLENLISHECGLAAFKAFLKSEYSEENIDFWISCEEYKKIKSPSKLSPKAKKIYNEFISVQATKEVNLDSCTREETSRNMLEPTITCFDEAQKKIFNLMEKDSYRRFLKSRFYLDLVSLSSCGSEKQKGSKSSTDCPSLVRQCA</sequence>
<evidence type="ECO:0000313" key="1">
    <source>
        <dbReference type="EMBL" id="CAI9691540.1"/>
    </source>
</evidence>
<accession>A0ACB0DTC9</accession>
<protein>
    <submittedName>
        <fullName evidence="1">Uncharacterized protein</fullName>
    </submittedName>
</protein>
<dbReference type="EMBL" id="OX596085">
    <property type="protein sequence ID" value="CAI9691540.1"/>
    <property type="molecule type" value="Genomic_DNA"/>
</dbReference>